<name>A0A934IN74_9HYPH</name>
<gene>
    <name evidence="6" type="ORF">JCR33_07645</name>
</gene>
<dbReference type="InterPro" id="IPR036390">
    <property type="entry name" value="WH_DNA-bd_sf"/>
</dbReference>
<protein>
    <submittedName>
        <fullName evidence="6">LysR family transcriptional regulator</fullName>
    </submittedName>
</protein>
<feature type="domain" description="HTH lysR-type" evidence="5">
    <location>
        <begin position="1"/>
        <end position="60"/>
    </location>
</feature>
<organism evidence="6 7">
    <name type="scientific">Acuticoccus mangrovi</name>
    <dbReference type="NCBI Taxonomy" id="2796142"/>
    <lineage>
        <taxon>Bacteria</taxon>
        <taxon>Pseudomonadati</taxon>
        <taxon>Pseudomonadota</taxon>
        <taxon>Alphaproteobacteria</taxon>
        <taxon>Hyphomicrobiales</taxon>
        <taxon>Amorphaceae</taxon>
        <taxon>Acuticoccus</taxon>
    </lineage>
</organism>
<evidence type="ECO:0000259" key="5">
    <source>
        <dbReference type="PROSITE" id="PS50931"/>
    </source>
</evidence>
<keyword evidence="2" id="KW-0805">Transcription regulation</keyword>
<dbReference type="InterPro" id="IPR005119">
    <property type="entry name" value="LysR_subst-bd"/>
</dbReference>
<keyword evidence="7" id="KW-1185">Reference proteome</keyword>
<evidence type="ECO:0000256" key="3">
    <source>
        <dbReference type="ARBA" id="ARBA00023125"/>
    </source>
</evidence>
<dbReference type="Gene3D" id="1.10.10.10">
    <property type="entry name" value="Winged helix-like DNA-binding domain superfamily/Winged helix DNA-binding domain"/>
    <property type="match status" value="1"/>
</dbReference>
<dbReference type="PANTHER" id="PTHR30427:SF1">
    <property type="entry name" value="TRANSCRIPTIONAL ACTIVATOR PROTEIN LYSR"/>
    <property type="match status" value="1"/>
</dbReference>
<dbReference type="SUPFAM" id="SSF46785">
    <property type="entry name" value="Winged helix' DNA-binding domain"/>
    <property type="match status" value="1"/>
</dbReference>
<evidence type="ECO:0000256" key="1">
    <source>
        <dbReference type="ARBA" id="ARBA00009437"/>
    </source>
</evidence>
<dbReference type="InterPro" id="IPR000847">
    <property type="entry name" value="LysR_HTH_N"/>
</dbReference>
<keyword evidence="3" id="KW-0238">DNA-binding</keyword>
<keyword evidence="4" id="KW-0804">Transcription</keyword>
<dbReference type="Proteomes" id="UP000609531">
    <property type="component" value="Unassembled WGS sequence"/>
</dbReference>
<dbReference type="Pfam" id="PF00126">
    <property type="entry name" value="HTH_1"/>
    <property type="match status" value="1"/>
</dbReference>
<dbReference type="SUPFAM" id="SSF53850">
    <property type="entry name" value="Periplasmic binding protein-like II"/>
    <property type="match status" value="1"/>
</dbReference>
<dbReference type="GO" id="GO:0043565">
    <property type="term" value="F:sequence-specific DNA binding"/>
    <property type="evidence" value="ECO:0007669"/>
    <property type="project" value="TreeGrafter"/>
</dbReference>
<comment type="similarity">
    <text evidence="1">Belongs to the LysR transcriptional regulatory family.</text>
</comment>
<dbReference type="PANTHER" id="PTHR30427">
    <property type="entry name" value="TRANSCRIPTIONAL ACTIVATOR PROTEIN LYSR"/>
    <property type="match status" value="1"/>
</dbReference>
<dbReference type="InterPro" id="IPR036388">
    <property type="entry name" value="WH-like_DNA-bd_sf"/>
</dbReference>
<proteinExistence type="inferred from homology"/>
<sequence length="308" mass="33539">MRATFRHIQFLKTAVETGSITQTAKELNVSQPAVSHALRELEAQLGLTLFVRSAGRIRPTAEALALREDADRVLGAAAGFAIHAEELRTQAGGNIDVAAIPVLSLATMPAAVGLLKAEMPFSSIAIRSMTTDDVIKQVVTERAHLGFVARPVQEAGVSLEPLMETDFCCFLPEGHPLTTREFVRNEDLDHETIIAIGTVNPPGIAFRPDGNDHRRAITVETNNAFTAAEMVRRGVGVAVIDPLPLCDYPAEGIAVRPFVPSFSLTVSAVHSLQRPHSKLERAFVEKVRSILHNYADILNERGIFARKR</sequence>
<dbReference type="RefSeq" id="WP_198881436.1">
    <property type="nucleotide sequence ID" value="NZ_JAEKJA010000005.1"/>
</dbReference>
<dbReference type="Gene3D" id="3.40.190.10">
    <property type="entry name" value="Periplasmic binding protein-like II"/>
    <property type="match status" value="2"/>
</dbReference>
<reference evidence="6" key="1">
    <citation type="submission" date="2020-12" db="EMBL/GenBank/DDBJ databases">
        <title>Bacterial taxonomy.</title>
        <authorList>
            <person name="Pan X."/>
        </authorList>
    </citation>
    <scope>NUCLEOTIDE SEQUENCE</scope>
    <source>
        <strain evidence="6">B2012</strain>
    </source>
</reference>
<dbReference type="EMBL" id="JAEKJA010000005">
    <property type="protein sequence ID" value="MBJ3775551.1"/>
    <property type="molecule type" value="Genomic_DNA"/>
</dbReference>
<dbReference type="PROSITE" id="PS50931">
    <property type="entry name" value="HTH_LYSR"/>
    <property type="match status" value="1"/>
</dbReference>
<accession>A0A934IN74</accession>
<dbReference type="GO" id="GO:0003700">
    <property type="term" value="F:DNA-binding transcription factor activity"/>
    <property type="evidence" value="ECO:0007669"/>
    <property type="project" value="InterPro"/>
</dbReference>
<dbReference type="GO" id="GO:0010628">
    <property type="term" value="P:positive regulation of gene expression"/>
    <property type="evidence" value="ECO:0007669"/>
    <property type="project" value="TreeGrafter"/>
</dbReference>
<evidence type="ECO:0000313" key="7">
    <source>
        <dbReference type="Proteomes" id="UP000609531"/>
    </source>
</evidence>
<dbReference type="Pfam" id="PF03466">
    <property type="entry name" value="LysR_substrate"/>
    <property type="match status" value="1"/>
</dbReference>
<evidence type="ECO:0000313" key="6">
    <source>
        <dbReference type="EMBL" id="MBJ3775551.1"/>
    </source>
</evidence>
<comment type="caution">
    <text evidence="6">The sequence shown here is derived from an EMBL/GenBank/DDBJ whole genome shotgun (WGS) entry which is preliminary data.</text>
</comment>
<dbReference type="PRINTS" id="PR00039">
    <property type="entry name" value="HTHLYSR"/>
</dbReference>
<dbReference type="AlphaFoldDB" id="A0A934IN74"/>
<evidence type="ECO:0000256" key="2">
    <source>
        <dbReference type="ARBA" id="ARBA00023015"/>
    </source>
</evidence>
<evidence type="ECO:0000256" key="4">
    <source>
        <dbReference type="ARBA" id="ARBA00023163"/>
    </source>
</evidence>